<evidence type="ECO:0000313" key="3">
    <source>
        <dbReference type="EMBL" id="CDU19185.1"/>
    </source>
</evidence>
<dbReference type="Proteomes" id="UP000072904">
    <property type="component" value="Chromosome 12"/>
</dbReference>
<evidence type="ECO:0000313" key="5">
    <source>
        <dbReference type="Proteomes" id="UP000072874"/>
    </source>
</evidence>
<reference evidence="4" key="4">
    <citation type="submission" date="2019-05" db="EMBL/GenBank/DDBJ databases">
        <authorList>
            <consortium name="Pathogen Informatics"/>
        </authorList>
    </citation>
    <scope>NUCLEOTIDE SEQUENCE</scope>
    <source>
        <strain evidence="4">17X</strain>
    </source>
</reference>
<feature type="domain" description="GRAM" evidence="2">
    <location>
        <begin position="147"/>
        <end position="253"/>
    </location>
</feature>
<evidence type="ECO:0000259" key="2">
    <source>
        <dbReference type="Pfam" id="PF02893"/>
    </source>
</evidence>
<reference evidence="5 6" key="1">
    <citation type="journal article" date="2014" name="BMC Biol.">
        <title>A comprehensive evaluation of rodent malaria parasite genomes and gene expression.</title>
        <authorList>
            <person name="Otto T.D."/>
            <person name="Bohme U."/>
            <person name="Jackson A.P."/>
            <person name="Hunt M."/>
            <person name="Franke-Fayard B."/>
            <person name="Hoeijmakers W.A."/>
            <person name="Religa A.A."/>
            <person name="Robertson L."/>
            <person name="Sanders M."/>
            <person name="Ogun S.A."/>
            <person name="Cunningham D."/>
            <person name="Erhart A."/>
            <person name="Billker O."/>
            <person name="Khan S.M."/>
            <person name="Stunnenberg H.G."/>
            <person name="Langhorne J."/>
            <person name="Holder A.A."/>
            <person name="Waters A.P."/>
            <person name="Newbold C.I."/>
            <person name="Pain A."/>
            <person name="Berriman M."/>
            <person name="Janse C.J."/>
        </authorList>
    </citation>
    <scope>NUCLEOTIDE SEQUENCE [LARGE SCALE GENOMIC DNA]</scope>
    <source>
        <strain evidence="4 5">17X</strain>
        <strain evidence="3 6">YM</strain>
    </source>
</reference>
<protein>
    <recommendedName>
        <fullName evidence="2">GRAM domain-containing protein</fullName>
    </recommendedName>
</protein>
<dbReference type="EMBL" id="LK934640">
    <property type="protein sequence ID" value="CDU19185.1"/>
    <property type="molecule type" value="Genomic_DNA"/>
</dbReference>
<sequence>MTTLKELIPFHDFITEVEKSPVFSNSLRNSELILDDNDESLGLHKIFEINIKGDDNKNIKIEMNEEPDQSIAKPNDDETLSDDIHNPNINQEIINYIYEHLLPKEANNQTLFNNFDTNDKVEQNLRTTSKNEELDDTDENASPSTSMEEIHERNCTIIKKDEDKFSLQSHVLVEGKCFISNDRIYFVSAFSQILKNSSVVRVKCESILSTIKAKKFNIIPKSLKIKPDETQSFSFTILLDKDNTYDSISNMIQYPINSKQKLEINPIPHNKKQTQSQNNNLDLDHIKPSPVFSENLLITKEIHNMISMNIYPEEIQLLEEKEFYTDLKYVTSLYINKYFKDLYYNVFSKNHPKNPLYELSRQMDPQGINYDKFNQLPDTIQTPSGYTFNFKYNASLEKVKQKLYASFMLPSRADINETIKLFFFHNCIILQTQANFVTKIPFLNSFRFVITALIHDLPSENYSEKNTTQIDILYDAHFFKHTYFENKIVATLLKLLESISLKFKVRINECIREIYKDKSFRETTAQITNINNIFRTSTTTDNSTTDNNIIDNSTTDNITTDNNTTDNITTDNSTTDNNIIDNSTTDNNIIDNSTTDNNTTDDNTTDNSTTDNNTTDNNTGDNNTTDNITTDNITTDNNTTDNITTDNNTTDDNTTDNNTTDDNTTDDSTTDNNTTDDNTTDNNTTDNNTTDNITTDNSTTDDNTTDNNTTDNITTDNNTADNNTADNNTTDNNTTDNITTDNNTTDNNTTDDNTTDDNTTDNITTDNNTTDNNTTDNSTTDNNTTDNNTTDNSTTDDNATDNITTDKITTDNSTTDDNATDNITTDNSTTDDNTIDNITTDNSSCITNNQKYNHTDAKNKTLAGFKNKITNPQNNKIVIKTKHFENILPNYINDEIHINPTLAPSDKTPKFLLTSITILMYIYMNFIQNLIN</sequence>
<dbReference type="GeneID" id="3790859"/>
<dbReference type="VEuPathDB" id="PlasmoDB:PY17X_1201900"/>
<dbReference type="InterPro" id="IPR011993">
    <property type="entry name" value="PH-like_dom_sf"/>
</dbReference>
<evidence type="ECO:0000313" key="6">
    <source>
        <dbReference type="Proteomes" id="UP000072904"/>
    </source>
</evidence>
<dbReference type="Pfam" id="PF02893">
    <property type="entry name" value="GRAM"/>
    <property type="match status" value="1"/>
</dbReference>
<accession>A0A078K6V6</accession>
<dbReference type="InterPro" id="IPR004182">
    <property type="entry name" value="GRAM"/>
</dbReference>
<proteinExistence type="predicted"/>
<gene>
    <name evidence="4" type="ORF">PY17X_1201900</name>
    <name evidence="3" type="ORF">PYYM_1201300</name>
</gene>
<dbReference type="KEGG" id="pyo:PY17X_1201900"/>
<feature type="compositionally biased region" description="Low complexity" evidence="1">
    <location>
        <begin position="670"/>
        <end position="752"/>
    </location>
</feature>
<dbReference type="EMBL" id="LM993666">
    <property type="protein sequence ID" value="VTZ79820.1"/>
    <property type="molecule type" value="Genomic_DNA"/>
</dbReference>
<dbReference type="RefSeq" id="XP_022812539.1">
    <property type="nucleotide sequence ID" value="XM_022956673.1"/>
</dbReference>
<dbReference type="Gene3D" id="2.30.29.30">
    <property type="entry name" value="Pleckstrin-homology domain (PH domain)/Phosphotyrosine-binding domain (PTB)"/>
    <property type="match status" value="1"/>
</dbReference>
<dbReference type="VEuPathDB" id="PlasmoDB:PY05105"/>
<feature type="region of interest" description="Disordered" evidence="1">
    <location>
        <begin position="125"/>
        <end position="150"/>
    </location>
</feature>
<organism evidence="3 6">
    <name type="scientific">Plasmodium yoelii</name>
    <dbReference type="NCBI Taxonomy" id="5861"/>
    <lineage>
        <taxon>Eukaryota</taxon>
        <taxon>Sar</taxon>
        <taxon>Alveolata</taxon>
        <taxon>Apicomplexa</taxon>
        <taxon>Aconoidasida</taxon>
        <taxon>Haemosporida</taxon>
        <taxon>Plasmodiidae</taxon>
        <taxon>Plasmodium</taxon>
        <taxon>Plasmodium (Vinckeia)</taxon>
    </lineage>
</organism>
<dbReference type="VEuPathDB" id="PlasmoDB:PY06961"/>
<evidence type="ECO:0000313" key="4">
    <source>
        <dbReference type="EMBL" id="VTZ79820.1"/>
    </source>
</evidence>
<dbReference type="VEuPathDB" id="PlasmoDB:Py17XNL_001204889"/>
<name>A0A078K6V6_PLAYE</name>
<reference evidence="3" key="3">
    <citation type="submission" date="2014-05" db="EMBL/GenBank/DDBJ databases">
        <authorList>
            <person name="Aslett A.Martin."/>
            <person name="De Silva Nishadi"/>
        </authorList>
    </citation>
    <scope>NUCLEOTIDE SEQUENCE</scope>
    <source>
        <strain evidence="3">YM</strain>
    </source>
</reference>
<feature type="compositionally biased region" description="Low complexity" evidence="1">
    <location>
        <begin position="536"/>
        <end position="662"/>
    </location>
</feature>
<feature type="region of interest" description="Disordered" evidence="1">
    <location>
        <begin position="536"/>
        <end position="833"/>
    </location>
</feature>
<dbReference type="PANTHER" id="PTHR35383:SF1">
    <property type="entry name" value="MUCIN 12EA-RELATED"/>
    <property type="match status" value="1"/>
</dbReference>
<dbReference type="AlphaFoldDB" id="A0A078K6V6"/>
<feature type="compositionally biased region" description="Low complexity" evidence="1">
    <location>
        <begin position="760"/>
        <end position="833"/>
    </location>
</feature>
<dbReference type="VEuPathDB" id="PlasmoDB:PYYM_1201300"/>
<reference evidence="4" key="2">
    <citation type="submission" date="2014-05" db="EMBL/GenBank/DDBJ databases">
        <authorList>
            <person name="Aslett M.A."/>
            <person name="De Silva N."/>
        </authorList>
    </citation>
    <scope>NUCLEOTIDE SEQUENCE</scope>
    <source>
        <strain evidence="4">17X</strain>
    </source>
</reference>
<dbReference type="PANTHER" id="PTHR35383">
    <property type="entry name" value="MUCIN 12EA-RELATED"/>
    <property type="match status" value="1"/>
</dbReference>
<dbReference type="Proteomes" id="UP000072874">
    <property type="component" value="Chromosome 12"/>
</dbReference>
<evidence type="ECO:0000256" key="1">
    <source>
        <dbReference type="SAM" id="MobiDB-lite"/>
    </source>
</evidence>